<name>A0ABR4CU82_9HELO</name>
<sequence length="195" mass="22883">MVERTDDQASASDSHLYDESILEDFKDTFEDWELDDFRLPKKNILRDLVRALRDGGICVITKGSLSDALFGLLSRIKSLWLKKVCEIYEHNLRNRKNATESEPPRPKPTKADAEALKQRLKEQKEKEDLKKLDEMMAKEMKEMEDRHAEIKRRRLAGNDEEYYGANNRPNTLREPPLILYEAQRKPRDIIVDNKP</sequence>
<protein>
    <submittedName>
        <fullName evidence="2">Uncharacterized protein</fullName>
    </submittedName>
</protein>
<gene>
    <name evidence="2" type="ORF">VTL71DRAFT_10850</name>
</gene>
<dbReference type="Proteomes" id="UP001595075">
    <property type="component" value="Unassembled WGS sequence"/>
</dbReference>
<feature type="coiled-coil region" evidence="1">
    <location>
        <begin position="110"/>
        <end position="146"/>
    </location>
</feature>
<comment type="caution">
    <text evidence="2">The sequence shown here is derived from an EMBL/GenBank/DDBJ whole genome shotgun (WGS) entry which is preliminary data.</text>
</comment>
<evidence type="ECO:0000313" key="2">
    <source>
        <dbReference type="EMBL" id="KAL2073524.1"/>
    </source>
</evidence>
<evidence type="ECO:0000313" key="3">
    <source>
        <dbReference type="Proteomes" id="UP001595075"/>
    </source>
</evidence>
<organism evidence="2 3">
    <name type="scientific">Oculimacula yallundae</name>
    <dbReference type="NCBI Taxonomy" id="86028"/>
    <lineage>
        <taxon>Eukaryota</taxon>
        <taxon>Fungi</taxon>
        <taxon>Dikarya</taxon>
        <taxon>Ascomycota</taxon>
        <taxon>Pezizomycotina</taxon>
        <taxon>Leotiomycetes</taxon>
        <taxon>Helotiales</taxon>
        <taxon>Ploettnerulaceae</taxon>
        <taxon>Oculimacula</taxon>
    </lineage>
</organism>
<keyword evidence="3" id="KW-1185">Reference proteome</keyword>
<keyword evidence="1" id="KW-0175">Coiled coil</keyword>
<reference evidence="2 3" key="1">
    <citation type="journal article" date="2024" name="Commun. Biol.">
        <title>Comparative genomic analysis of thermophilic fungi reveals convergent evolutionary adaptations and gene losses.</title>
        <authorList>
            <person name="Steindorff A.S."/>
            <person name="Aguilar-Pontes M.V."/>
            <person name="Robinson A.J."/>
            <person name="Andreopoulos B."/>
            <person name="LaButti K."/>
            <person name="Kuo A."/>
            <person name="Mondo S."/>
            <person name="Riley R."/>
            <person name="Otillar R."/>
            <person name="Haridas S."/>
            <person name="Lipzen A."/>
            <person name="Grimwood J."/>
            <person name="Schmutz J."/>
            <person name="Clum A."/>
            <person name="Reid I.D."/>
            <person name="Moisan M.C."/>
            <person name="Butler G."/>
            <person name="Nguyen T.T.M."/>
            <person name="Dewar K."/>
            <person name="Conant G."/>
            <person name="Drula E."/>
            <person name="Henrissat B."/>
            <person name="Hansel C."/>
            <person name="Singer S."/>
            <person name="Hutchinson M.I."/>
            <person name="de Vries R.P."/>
            <person name="Natvig D.O."/>
            <person name="Powell A.J."/>
            <person name="Tsang A."/>
            <person name="Grigoriev I.V."/>
        </authorList>
    </citation>
    <scope>NUCLEOTIDE SEQUENCE [LARGE SCALE GENOMIC DNA]</scope>
    <source>
        <strain evidence="2 3">CBS 494.80</strain>
    </source>
</reference>
<dbReference type="EMBL" id="JAZHXI010000003">
    <property type="protein sequence ID" value="KAL2073524.1"/>
    <property type="molecule type" value="Genomic_DNA"/>
</dbReference>
<evidence type="ECO:0000256" key="1">
    <source>
        <dbReference type="SAM" id="Coils"/>
    </source>
</evidence>
<proteinExistence type="predicted"/>
<accession>A0ABR4CU82</accession>